<dbReference type="Pfam" id="PF12796">
    <property type="entry name" value="Ank_2"/>
    <property type="match status" value="2"/>
</dbReference>
<dbReference type="InterPro" id="IPR002110">
    <property type="entry name" value="Ankyrin_rpt"/>
</dbReference>
<dbReference type="SUPFAM" id="SSF48403">
    <property type="entry name" value="Ankyrin repeat"/>
    <property type="match status" value="1"/>
</dbReference>
<dbReference type="InterPro" id="IPR036770">
    <property type="entry name" value="Ankyrin_rpt-contain_sf"/>
</dbReference>
<dbReference type="InterPro" id="IPR054471">
    <property type="entry name" value="GPIID_WHD"/>
</dbReference>
<dbReference type="InterPro" id="IPR053137">
    <property type="entry name" value="NLR-like"/>
</dbReference>
<dbReference type="PANTHER" id="PTHR46082">
    <property type="entry name" value="ATP/GTP-BINDING PROTEIN-RELATED"/>
    <property type="match status" value="1"/>
</dbReference>
<evidence type="ECO:0000256" key="1">
    <source>
        <dbReference type="ARBA" id="ARBA00022737"/>
    </source>
</evidence>
<protein>
    <submittedName>
        <fullName evidence="6">Pfs, NACHT and ankyrin domain protein</fullName>
    </submittedName>
</protein>
<dbReference type="Gene3D" id="3.40.50.1580">
    <property type="entry name" value="Nucleoside phosphorylase domain"/>
    <property type="match status" value="1"/>
</dbReference>
<name>A0A4S8SY30_AURPU</name>
<dbReference type="PROSITE" id="PS50088">
    <property type="entry name" value="ANK_REPEAT"/>
    <property type="match status" value="1"/>
</dbReference>
<dbReference type="SUPFAM" id="SSF52540">
    <property type="entry name" value="P-loop containing nucleoside triphosphate hydrolases"/>
    <property type="match status" value="1"/>
</dbReference>
<dbReference type="PANTHER" id="PTHR46082:SF11">
    <property type="entry name" value="AAA+ ATPASE DOMAIN-CONTAINING PROTEIN-RELATED"/>
    <property type="match status" value="1"/>
</dbReference>
<comment type="caution">
    <text evidence="6">The sequence shown here is derived from an EMBL/GenBank/DDBJ whole genome shotgun (WGS) entry which is preliminary data.</text>
</comment>
<keyword evidence="1" id="KW-0677">Repeat</keyword>
<feature type="domain" description="Nephrocystin 3-like N-terminal" evidence="5">
    <location>
        <begin position="400"/>
        <end position="563"/>
    </location>
</feature>
<evidence type="ECO:0000259" key="4">
    <source>
        <dbReference type="Pfam" id="PF22939"/>
    </source>
</evidence>
<organism evidence="6 7">
    <name type="scientific">Aureobasidium pullulans</name>
    <name type="common">Black yeast</name>
    <name type="synonym">Pullularia pullulans</name>
    <dbReference type="NCBI Taxonomy" id="5580"/>
    <lineage>
        <taxon>Eukaryota</taxon>
        <taxon>Fungi</taxon>
        <taxon>Dikarya</taxon>
        <taxon>Ascomycota</taxon>
        <taxon>Pezizomycotina</taxon>
        <taxon>Dothideomycetes</taxon>
        <taxon>Dothideomycetidae</taxon>
        <taxon>Dothideales</taxon>
        <taxon>Saccotheciaceae</taxon>
        <taxon>Aureobasidium</taxon>
    </lineage>
</organism>
<dbReference type="PROSITE" id="PS50297">
    <property type="entry name" value="ANK_REP_REGION"/>
    <property type="match status" value="1"/>
</dbReference>
<dbReference type="Pfam" id="PF22939">
    <property type="entry name" value="WHD_GPIID"/>
    <property type="match status" value="1"/>
</dbReference>
<dbReference type="AlphaFoldDB" id="A0A4S8SY30"/>
<dbReference type="Gene3D" id="3.40.50.300">
    <property type="entry name" value="P-loop containing nucleotide triphosphate hydrolases"/>
    <property type="match status" value="1"/>
</dbReference>
<gene>
    <name evidence="6" type="ORF">D6D28_01361</name>
</gene>
<reference evidence="6 7" key="1">
    <citation type="submission" date="2018-10" db="EMBL/GenBank/DDBJ databases">
        <title>Fifty Aureobasidium pullulans genomes reveal a recombining polyextremotolerant generalist.</title>
        <authorList>
            <person name="Gostincar C."/>
            <person name="Turk M."/>
            <person name="Zajc J."/>
            <person name="Gunde-Cimerman N."/>
        </authorList>
    </citation>
    <scope>NUCLEOTIDE SEQUENCE [LARGE SCALE GENOMIC DNA]</scope>
    <source>
        <strain evidence="6 7">EXF-11900</strain>
    </source>
</reference>
<feature type="repeat" description="ANK" evidence="2">
    <location>
        <begin position="885"/>
        <end position="911"/>
    </location>
</feature>
<dbReference type="EMBL" id="QZAF01000025">
    <property type="protein sequence ID" value="THV76136.1"/>
    <property type="molecule type" value="Genomic_DNA"/>
</dbReference>
<dbReference type="SMART" id="SM00248">
    <property type="entry name" value="ANK"/>
    <property type="match status" value="5"/>
</dbReference>
<evidence type="ECO:0000256" key="3">
    <source>
        <dbReference type="SAM" id="MobiDB-lite"/>
    </source>
</evidence>
<dbReference type="InterPro" id="IPR056884">
    <property type="entry name" value="NPHP3-like_N"/>
</dbReference>
<feature type="region of interest" description="Disordered" evidence="3">
    <location>
        <begin position="1113"/>
        <end position="1188"/>
    </location>
</feature>
<sequence>MSSADETDLGRDSYTIGWIAALPVERAPAEELLDTTHSRPFDFTQPDTDHNSYTWGCIGEHNIVIASLEAGIYGPTAATTTALSMLSSFPHIRFGLLVGIGGGIPSASRDIRLGDIVVSQPSGSEGGVVQYDHVKAKSGGVLERKDFLNKPPQVLLTALSNLQAKHKRKIHGIPTIMKEMQQKNPAMFVSEPGEPGFEFQGLMNDRLFDVDLQEVANRAPRLKPDVPKVHYGIIASGSVLVKDAKSRQELLNHMPPNCECLCYEMEAAGLMNSFPCLVIRGICDYADAHKNDQWQPYASATAAAFAKELLGYVPHADVKQSRTAYDIVKHLETIDENISTFGAHVENVQAILVDGNDMQDLLTQSERTRRENEAIFRWLGSSDATARYNEYKMPDKCQPGTGRWYLESSRFKKWSSGTVRTLFSPGIPGAGKTIIATIVVSDLLDKSSRGVCYHYFNFGDRSEQTPDRLLLSLLKQLVSSDHDGKSIVDCVRSLYMDCQQRSQKTPNRVELVDCMITMANALGQVHIVVDGLDECSEETLRGFLILHKELTNKAPIHFLITARPLPTIREHFKDDLKLKVRATDIDVGLFLEGRAQSLPSWIREDDDLVGQIENSITKAANGMFLLARLHLDSLKGQQTKSEVESALHDIRNLPTGFDALKVAYDGAIQRIDLQMPNERKWARKVLSWVVRAKRPLFSDELQHGLAVRPDDKTLDHKNFVSLVQVVSLCAGLLTINHTKDVIEPVHHTTREYFEIHQQDWMQSGEQEMARACLKYLTLNSSTPRREEASRDCVFLDYASRHWISHSIKFEESLQEEIKWFFRHKERAAHTVAVQGTYYSEDARRWDNLQFATYFGLPLVFRTLVVDHEKTEGKPCNINLSQWANRGQTPIFLAVKRGDETMLQAILQAGGNDIDLNVRDADGYTLLYYAVVYCRTRVLCALVDLPAERIDLGSAFPNNQTPLMHAICEKLPEMANLLLRATPERLNVNHVDWESRTALSIAVESGGLEIVKLILSSHGLSGASSPSPLSIAGYNDVKSGVRETPMEIAIRNRFHNIVEVLLLYGATLPASPFGPNSPLAPLIYQRFRLCSIAASALASRRYQKKEASAREWMSHQPKLQSEAAGTISPGSALQSFEEELDQPCDSLPVFGEASPSSSKVIRSAPDPATILRKRQAEFPPSDGGKKRRT</sequence>
<evidence type="ECO:0000313" key="6">
    <source>
        <dbReference type="EMBL" id="THV76136.1"/>
    </source>
</evidence>
<evidence type="ECO:0000256" key="2">
    <source>
        <dbReference type="PROSITE-ProRule" id="PRU00023"/>
    </source>
</evidence>
<accession>A0A4S8SY30</accession>
<dbReference type="Pfam" id="PF24883">
    <property type="entry name" value="NPHP3_N"/>
    <property type="match status" value="1"/>
</dbReference>
<proteinExistence type="predicted"/>
<dbReference type="InterPro" id="IPR027417">
    <property type="entry name" value="P-loop_NTPase"/>
</dbReference>
<dbReference type="Gene3D" id="1.25.40.20">
    <property type="entry name" value="Ankyrin repeat-containing domain"/>
    <property type="match status" value="1"/>
</dbReference>
<evidence type="ECO:0000259" key="5">
    <source>
        <dbReference type="Pfam" id="PF24883"/>
    </source>
</evidence>
<dbReference type="SUPFAM" id="SSF53167">
    <property type="entry name" value="Purine and uridine phosphorylases"/>
    <property type="match status" value="1"/>
</dbReference>
<feature type="domain" description="GPI inositol-deacylase winged helix" evidence="4">
    <location>
        <begin position="677"/>
        <end position="753"/>
    </location>
</feature>
<dbReference type="Proteomes" id="UP000304951">
    <property type="component" value="Unassembled WGS sequence"/>
</dbReference>
<dbReference type="GO" id="GO:0003824">
    <property type="term" value="F:catalytic activity"/>
    <property type="evidence" value="ECO:0007669"/>
    <property type="project" value="InterPro"/>
</dbReference>
<dbReference type="InterPro" id="IPR035994">
    <property type="entry name" value="Nucleoside_phosphorylase_sf"/>
</dbReference>
<evidence type="ECO:0000313" key="7">
    <source>
        <dbReference type="Proteomes" id="UP000304951"/>
    </source>
</evidence>
<dbReference type="GO" id="GO:0009116">
    <property type="term" value="P:nucleoside metabolic process"/>
    <property type="evidence" value="ECO:0007669"/>
    <property type="project" value="InterPro"/>
</dbReference>
<keyword evidence="2" id="KW-0040">ANK repeat</keyword>